<dbReference type="EMBL" id="AMEX01000063">
    <property type="protein sequence ID" value="EKY17211.1"/>
    <property type="molecule type" value="Genomic_DNA"/>
</dbReference>
<dbReference type="NCBIfam" id="TIGR02582">
    <property type="entry name" value="cas7_TM1809"/>
    <property type="match status" value="1"/>
</dbReference>
<proteinExistence type="inferred from homology"/>
<keyword evidence="5" id="KW-0378">Hydrolase</keyword>
<dbReference type="InterPro" id="IPR005537">
    <property type="entry name" value="RAMP_III_fam"/>
</dbReference>
<keyword evidence="4" id="KW-0255">Endonuclease</keyword>
<dbReference type="PANTHER" id="PTHR35579">
    <property type="entry name" value="CRISPR SYSTEM CMS ENDORIBONUCLEASE CSM3"/>
    <property type="match status" value="1"/>
</dbReference>
<evidence type="ECO:0000256" key="2">
    <source>
        <dbReference type="ARBA" id="ARBA00022150"/>
    </source>
</evidence>
<evidence type="ECO:0000313" key="11">
    <source>
        <dbReference type="Proteomes" id="UP000010412"/>
    </source>
</evidence>
<protein>
    <recommendedName>
        <fullName evidence="2">CRISPR system Cms endoribonuclease Csm3</fullName>
    </recommendedName>
    <alternativeName>
        <fullName evidence="8">CRISPR type III A-associated RAMP protein Csm3</fullName>
    </alternativeName>
</protein>
<evidence type="ECO:0000256" key="8">
    <source>
        <dbReference type="ARBA" id="ARBA00033183"/>
    </source>
</evidence>
<accession>A0ABN0II14</accession>
<keyword evidence="11" id="KW-1185">Reference proteome</keyword>
<evidence type="ECO:0000256" key="6">
    <source>
        <dbReference type="ARBA" id="ARBA00022884"/>
    </source>
</evidence>
<evidence type="ECO:0000259" key="9">
    <source>
        <dbReference type="Pfam" id="PF03787"/>
    </source>
</evidence>
<reference evidence="10 11" key="1">
    <citation type="submission" date="2012-05" db="EMBL/GenBank/DDBJ databases">
        <authorList>
            <person name="Weinstock G."/>
            <person name="Sodergren E."/>
            <person name="Lobos E.A."/>
            <person name="Fulton L."/>
            <person name="Fulton R."/>
            <person name="Courtney L."/>
            <person name="Fronick C."/>
            <person name="O'Laughlin M."/>
            <person name="Godfrey J."/>
            <person name="Wilson R.M."/>
            <person name="Miner T."/>
            <person name="Farmer C."/>
            <person name="Delehaunty K."/>
            <person name="Cordes M."/>
            <person name="Minx P."/>
            <person name="Tomlinson C."/>
            <person name="Chen J."/>
            <person name="Wollam A."/>
            <person name="Pepin K.H."/>
            <person name="Bhonagiri V."/>
            <person name="Zhang X."/>
            <person name="Suruliraj S."/>
            <person name="Warren W."/>
            <person name="Mitreva M."/>
            <person name="Mardis E.R."/>
            <person name="Wilson R.K."/>
        </authorList>
    </citation>
    <scope>NUCLEOTIDE SEQUENCE [LARGE SCALE GENOMIC DNA]</scope>
    <source>
        <strain evidence="10 11">KON</strain>
    </source>
</reference>
<gene>
    <name evidence="10" type="ORF">HMPREF0870_01946</name>
</gene>
<dbReference type="PANTHER" id="PTHR35579:SF3">
    <property type="entry name" value="CRISPR SYSTEM CMS ENDORIBONUCLEASE CSM3"/>
    <property type="match status" value="1"/>
</dbReference>
<evidence type="ECO:0000256" key="3">
    <source>
        <dbReference type="ARBA" id="ARBA00022722"/>
    </source>
</evidence>
<dbReference type="InterPro" id="IPR052216">
    <property type="entry name" value="CRISPR_Csm3_endoribonuclease"/>
</dbReference>
<name>A0ABN0II14_9FIRM</name>
<evidence type="ECO:0000256" key="1">
    <source>
        <dbReference type="ARBA" id="ARBA00006342"/>
    </source>
</evidence>
<evidence type="ECO:0000256" key="5">
    <source>
        <dbReference type="ARBA" id="ARBA00022801"/>
    </source>
</evidence>
<keyword evidence="3" id="KW-0540">Nuclease</keyword>
<dbReference type="RefSeq" id="WP_005382914.1">
    <property type="nucleotide sequence ID" value="NZ_KB291574.1"/>
</dbReference>
<comment type="caution">
    <text evidence="10">The sequence shown here is derived from an EMBL/GenBank/DDBJ whole genome shotgun (WGS) entry which is preliminary data.</text>
</comment>
<evidence type="ECO:0000313" key="10">
    <source>
        <dbReference type="EMBL" id="EKY17211.1"/>
    </source>
</evidence>
<organism evidence="10 11">
    <name type="scientific">Veillonella atypica KON</name>
    <dbReference type="NCBI Taxonomy" id="1128111"/>
    <lineage>
        <taxon>Bacteria</taxon>
        <taxon>Bacillati</taxon>
        <taxon>Bacillota</taxon>
        <taxon>Negativicutes</taxon>
        <taxon>Veillonellales</taxon>
        <taxon>Veillonellaceae</taxon>
        <taxon>Veillonella</taxon>
    </lineage>
</organism>
<dbReference type="Proteomes" id="UP000010412">
    <property type="component" value="Unassembled WGS sequence"/>
</dbReference>
<keyword evidence="6" id="KW-0694">RNA-binding</keyword>
<sequence length="227" mass="25235">MESNDKLKSLRGKLLITGTIKLETGMHIGASNDFAPIGSVDTPFIRDVVTQEPIIPGSSIKGKLRTLLAKSHCDDYIMNDIKEDKEEIKRLFGSVNPVKPARLQFYDLFITDETRQLFANIDTDTYMGEIKFENVINRVDGSANPRQIERVPAGTIFAFKVAYNIENEAEVTEDMKILQEGLALLGIDYLGGHGSRGYGRVNISIDDVKAVGNSTINTQDLLDILRK</sequence>
<evidence type="ECO:0000256" key="7">
    <source>
        <dbReference type="ARBA" id="ARBA00023118"/>
    </source>
</evidence>
<feature type="domain" description="CRISPR type III-associated protein" evidence="9">
    <location>
        <begin position="19"/>
        <end position="201"/>
    </location>
</feature>
<comment type="similarity">
    <text evidence="1">Belongs to the CRISPR-associated Csm3 family.</text>
</comment>
<keyword evidence="7" id="KW-0051">Antiviral defense</keyword>
<dbReference type="Pfam" id="PF03787">
    <property type="entry name" value="RAMPs"/>
    <property type="match status" value="1"/>
</dbReference>
<dbReference type="InterPro" id="IPR013412">
    <property type="entry name" value="CRISPR-assoc_RAMP_Csm3"/>
</dbReference>
<evidence type="ECO:0000256" key="4">
    <source>
        <dbReference type="ARBA" id="ARBA00022759"/>
    </source>
</evidence>